<dbReference type="PROSITE" id="PS00178">
    <property type="entry name" value="AA_TRNA_LIGASE_I"/>
    <property type="match status" value="1"/>
</dbReference>
<dbReference type="EC" id="6.1.1.18" evidence="2"/>
<evidence type="ECO:0000256" key="8">
    <source>
        <dbReference type="ARBA" id="ARBA00048270"/>
    </source>
</evidence>
<evidence type="ECO:0000256" key="3">
    <source>
        <dbReference type="ARBA" id="ARBA00022598"/>
    </source>
</evidence>
<dbReference type="Gene3D" id="2.40.240.10">
    <property type="entry name" value="Ribosomal Protein L25, Chain P"/>
    <property type="match status" value="2"/>
</dbReference>
<dbReference type="PANTHER" id="PTHR43097">
    <property type="entry name" value="GLUTAMINE-TRNA LIGASE"/>
    <property type="match status" value="1"/>
</dbReference>
<evidence type="ECO:0000256" key="1">
    <source>
        <dbReference type="ARBA" id="ARBA00005594"/>
    </source>
</evidence>
<dbReference type="Proteomes" id="UP000254866">
    <property type="component" value="Unassembled WGS sequence"/>
</dbReference>
<evidence type="ECO:0000259" key="12">
    <source>
        <dbReference type="Pfam" id="PF20974"/>
    </source>
</evidence>
<keyword evidence="3 9" id="KW-0436">Ligase</keyword>
<evidence type="ECO:0000256" key="5">
    <source>
        <dbReference type="ARBA" id="ARBA00022840"/>
    </source>
</evidence>
<comment type="catalytic activity">
    <reaction evidence="8">
        <text>tRNA(Gln) + L-glutamine + ATP = L-glutaminyl-tRNA(Gln) + AMP + diphosphate</text>
        <dbReference type="Rhea" id="RHEA:20121"/>
        <dbReference type="Rhea" id="RHEA-COMP:9662"/>
        <dbReference type="Rhea" id="RHEA-COMP:9681"/>
        <dbReference type="ChEBI" id="CHEBI:30616"/>
        <dbReference type="ChEBI" id="CHEBI:33019"/>
        <dbReference type="ChEBI" id="CHEBI:58359"/>
        <dbReference type="ChEBI" id="CHEBI:78442"/>
        <dbReference type="ChEBI" id="CHEBI:78521"/>
        <dbReference type="ChEBI" id="CHEBI:456215"/>
        <dbReference type="EC" id="6.1.1.18"/>
    </reaction>
</comment>
<dbReference type="InterPro" id="IPR001412">
    <property type="entry name" value="aa-tRNA-synth_I_CS"/>
</dbReference>
<comment type="similarity">
    <text evidence="1 9">Belongs to the class-I aminoacyl-tRNA synthetase family.</text>
</comment>
<reference evidence="13 14" key="1">
    <citation type="journal article" date="2018" name="IMA Fungus">
        <title>IMA Genome-F 9: Draft genome sequence of Annulohypoxylon stygium, Aspergillus mulundensis, Berkeleyomyces basicola (syn. Thielaviopsis basicola), Ceratocystis smalleyi, two Cercospora beticola strains, Coleophoma cylindrospora, Fusarium fracticaudum, Phialophora cf. hyalina, and Morchella septimelata.</title>
        <authorList>
            <person name="Wingfield B.D."/>
            <person name="Bills G.F."/>
            <person name="Dong Y."/>
            <person name="Huang W."/>
            <person name="Nel W.J."/>
            <person name="Swalarsk-Parry B.S."/>
            <person name="Vaghefi N."/>
            <person name="Wilken P.M."/>
            <person name="An Z."/>
            <person name="de Beer Z.W."/>
            <person name="De Vos L."/>
            <person name="Chen L."/>
            <person name="Duong T.A."/>
            <person name="Gao Y."/>
            <person name="Hammerbacher A."/>
            <person name="Kikkert J.R."/>
            <person name="Li Y."/>
            <person name="Li H."/>
            <person name="Li K."/>
            <person name="Li Q."/>
            <person name="Liu X."/>
            <person name="Ma X."/>
            <person name="Naidoo K."/>
            <person name="Pethybridge S.J."/>
            <person name="Sun J."/>
            <person name="Steenkamp E.T."/>
            <person name="van der Nest M.A."/>
            <person name="van Wyk S."/>
            <person name="Wingfield M.J."/>
            <person name="Xiong C."/>
            <person name="Yue Q."/>
            <person name="Zhang X."/>
        </authorList>
    </citation>
    <scope>NUCLEOTIDE SEQUENCE [LARGE SCALE GENOMIC DNA]</scope>
    <source>
        <strain evidence="13 14">BP 5553</strain>
    </source>
</reference>
<dbReference type="InterPro" id="IPR020056">
    <property type="entry name" value="Rbsml_bL25/Gln-tRNA_synth_N"/>
</dbReference>
<dbReference type="FunFam" id="2.40.240.10:FF:000007">
    <property type="entry name" value="Glutamine--tRNA ligase"/>
    <property type="match status" value="1"/>
</dbReference>
<organism evidence="13 14">
    <name type="scientific">Venustampulla echinocandica</name>
    <dbReference type="NCBI Taxonomy" id="2656787"/>
    <lineage>
        <taxon>Eukaryota</taxon>
        <taxon>Fungi</taxon>
        <taxon>Dikarya</taxon>
        <taxon>Ascomycota</taxon>
        <taxon>Pezizomycotina</taxon>
        <taxon>Leotiomycetes</taxon>
        <taxon>Helotiales</taxon>
        <taxon>Pleuroascaceae</taxon>
        <taxon>Venustampulla</taxon>
    </lineage>
</organism>
<dbReference type="GeneID" id="43598645"/>
<dbReference type="InterPro" id="IPR011035">
    <property type="entry name" value="Ribosomal_bL25/Gln-tRNA_synth"/>
</dbReference>
<protein>
    <recommendedName>
        <fullName evidence="2">glutamine--tRNA ligase</fullName>
        <ecNumber evidence="2">6.1.1.18</ecNumber>
    </recommendedName>
</protein>
<dbReference type="SUPFAM" id="SSF52374">
    <property type="entry name" value="Nucleotidylyl transferase"/>
    <property type="match status" value="1"/>
</dbReference>
<dbReference type="OrthoDB" id="10250478at2759"/>
<evidence type="ECO:0000256" key="4">
    <source>
        <dbReference type="ARBA" id="ARBA00022741"/>
    </source>
</evidence>
<dbReference type="PRINTS" id="PR00987">
    <property type="entry name" value="TRNASYNTHGLU"/>
</dbReference>
<keyword evidence="5 9" id="KW-0067">ATP-binding</keyword>
<keyword evidence="6 9" id="KW-0648">Protein biosynthesis</keyword>
<evidence type="ECO:0000313" key="13">
    <source>
        <dbReference type="EMBL" id="RDL36444.1"/>
    </source>
</evidence>
<sequence length="541" mass="60812">MAKQPENAAVAIESPDSPDSMFQRGFLADVYNETALGTPEVDKIITRFPPEPNGFLHLGHSKAILINFGFAKFHGGECNLRFDDTNPAGEEDRYFVAIAETVKWLGFEPVKFTYSSDQFDRLYESAEQLINVDGAYVCHCTKPEIEAQRGNRKGGARYACPHRDRPISESLAEFRAMRDGKYSAQAATLRMKQHLESPNPQMWDLTAYRVLEGVYKPMQREYGRLNINGTVLSKRKLKQLVDEGYVRGWDDPRLYTLIALRRRGVPPAAILTFVRELGGVSKATTSIEIKRFESVVRKFLEVTVPRLMLILDPILVVIDNLPDNHLEMIDLAFSKDPGDGSHSVPFTNKVYIDRRDFREVASKDFRRLTPGVTVGLLKVAYPIIATSFEKDETTGLVTIVHASYAKPERDATFKKPKAYIQWVADCPSENSPIKVKVNVYNPLFNSINPEAHPNGFLADINPESEEIYSDALIENGLAEIAERAPWPKTKKANESAGNGVLPESVRFQGMRIGYFCLDSDSTKDKMVVNRIVSLKEDPNKG</sequence>
<proteinExistence type="inferred from homology"/>
<dbReference type="GO" id="GO:0005829">
    <property type="term" value="C:cytosol"/>
    <property type="evidence" value="ECO:0007669"/>
    <property type="project" value="TreeGrafter"/>
</dbReference>
<dbReference type="InterPro" id="IPR049437">
    <property type="entry name" value="tRNA-synt_1c_C2"/>
</dbReference>
<dbReference type="InterPro" id="IPR000924">
    <property type="entry name" value="Glu/Gln-tRNA-synth"/>
</dbReference>
<dbReference type="STRING" id="2656787.A0A370TLP6"/>
<gene>
    <name evidence="13" type="ORF">BP5553_05796</name>
</gene>
<dbReference type="FunFam" id="2.40.240.10:FF:000015">
    <property type="entry name" value="Glutaminyl-tRNA synthetase"/>
    <property type="match status" value="1"/>
</dbReference>
<feature type="domain" description="Glutamyl/glutaminyl-tRNA synthetase class Ib catalytic" evidence="10">
    <location>
        <begin position="215"/>
        <end position="301"/>
    </location>
</feature>
<dbReference type="Pfam" id="PF00749">
    <property type="entry name" value="tRNA-synt_1c"/>
    <property type="match status" value="2"/>
</dbReference>
<feature type="domain" description="tRNA synthetases class I (E and Q) anti-codon binding" evidence="12">
    <location>
        <begin position="420"/>
        <end position="481"/>
    </location>
</feature>
<dbReference type="InterPro" id="IPR014729">
    <property type="entry name" value="Rossmann-like_a/b/a_fold"/>
</dbReference>
<evidence type="ECO:0000256" key="7">
    <source>
        <dbReference type="ARBA" id="ARBA00023146"/>
    </source>
</evidence>
<comment type="caution">
    <text evidence="13">The sequence shown here is derived from an EMBL/GenBank/DDBJ whole genome shotgun (WGS) entry which is preliminary data.</text>
</comment>
<keyword evidence="7 9" id="KW-0030">Aminoacyl-tRNA synthetase</keyword>
<dbReference type="GO" id="GO:0006425">
    <property type="term" value="P:glutaminyl-tRNA aminoacylation"/>
    <property type="evidence" value="ECO:0007669"/>
    <property type="project" value="TreeGrafter"/>
</dbReference>
<feature type="domain" description="Glutamyl/glutaminyl-tRNA synthetase class Ib anti-codon binding" evidence="11">
    <location>
        <begin position="305"/>
        <end position="404"/>
    </location>
</feature>
<dbReference type="AlphaFoldDB" id="A0A370TLP6"/>
<dbReference type="EMBL" id="NPIC01000004">
    <property type="protein sequence ID" value="RDL36444.1"/>
    <property type="molecule type" value="Genomic_DNA"/>
</dbReference>
<keyword evidence="14" id="KW-1185">Reference proteome</keyword>
<dbReference type="Gene3D" id="3.40.50.620">
    <property type="entry name" value="HUPs"/>
    <property type="match status" value="2"/>
</dbReference>
<dbReference type="RefSeq" id="XP_031869100.1">
    <property type="nucleotide sequence ID" value="XM_032014419.1"/>
</dbReference>
<dbReference type="GO" id="GO:0005524">
    <property type="term" value="F:ATP binding"/>
    <property type="evidence" value="ECO:0007669"/>
    <property type="project" value="UniProtKB-KW"/>
</dbReference>
<evidence type="ECO:0000256" key="2">
    <source>
        <dbReference type="ARBA" id="ARBA00012836"/>
    </source>
</evidence>
<evidence type="ECO:0000259" key="11">
    <source>
        <dbReference type="Pfam" id="PF03950"/>
    </source>
</evidence>
<evidence type="ECO:0000313" key="14">
    <source>
        <dbReference type="Proteomes" id="UP000254866"/>
    </source>
</evidence>
<dbReference type="InterPro" id="IPR050132">
    <property type="entry name" value="Gln/Glu-tRNA_Ligase"/>
</dbReference>
<accession>A0A370TLP6</accession>
<dbReference type="InterPro" id="IPR020059">
    <property type="entry name" value="Glu/Gln-tRNA-synth_Ib_codon-bd"/>
</dbReference>
<evidence type="ECO:0000259" key="10">
    <source>
        <dbReference type="Pfam" id="PF00749"/>
    </source>
</evidence>
<dbReference type="Pfam" id="PF03950">
    <property type="entry name" value="tRNA-synt_1c_C"/>
    <property type="match status" value="1"/>
</dbReference>
<name>A0A370TLP6_9HELO</name>
<feature type="domain" description="Glutamyl/glutaminyl-tRNA synthetase class Ib catalytic" evidence="10">
    <location>
        <begin position="43"/>
        <end position="210"/>
    </location>
</feature>
<dbReference type="Pfam" id="PF20974">
    <property type="entry name" value="tRNA-synt_1c_C2"/>
    <property type="match status" value="1"/>
</dbReference>
<evidence type="ECO:0000256" key="9">
    <source>
        <dbReference type="RuleBase" id="RU363037"/>
    </source>
</evidence>
<evidence type="ECO:0000256" key="6">
    <source>
        <dbReference type="ARBA" id="ARBA00022917"/>
    </source>
</evidence>
<dbReference type="InterPro" id="IPR020058">
    <property type="entry name" value="Glu/Gln-tRNA-synth_Ib_cat-dom"/>
</dbReference>
<dbReference type="PANTHER" id="PTHR43097:SF4">
    <property type="entry name" value="GLUTAMINE--TRNA LIGASE"/>
    <property type="match status" value="1"/>
</dbReference>
<keyword evidence="4 9" id="KW-0547">Nucleotide-binding</keyword>
<dbReference type="GO" id="GO:0004819">
    <property type="term" value="F:glutamine-tRNA ligase activity"/>
    <property type="evidence" value="ECO:0007669"/>
    <property type="project" value="UniProtKB-EC"/>
</dbReference>
<dbReference type="SUPFAM" id="SSF50715">
    <property type="entry name" value="Ribosomal protein L25-like"/>
    <property type="match status" value="1"/>
</dbReference>